<proteinExistence type="predicted"/>
<name>A0AC35GA83_9BILA</name>
<dbReference type="Proteomes" id="UP000887580">
    <property type="component" value="Unplaced"/>
</dbReference>
<dbReference type="WBParaSite" id="PS1159_v2.g3277.t1">
    <property type="protein sequence ID" value="PS1159_v2.g3277.t1"/>
    <property type="gene ID" value="PS1159_v2.g3277"/>
</dbReference>
<sequence length="448" mass="51146">MKYWINTNVNISGKDQLYLNNRPYFGEEHDDDAQINNELPELFPEGIHDMVRKYDPRNPTFSNRYFDENGGIAGYFSPEALQNTNTSLICKRCYVVDCIYHPICENDAHVKRRDDERIAEIEEECGKECYEISKSNDAAEWTPGEEAWVNSLLAANINQICRISEFLVNMNYSKTCKQVHDYLKVKKPLDENRIDGNDRRLPVITQKDRAAFRKRCRGQLNNSFPYESCKHHGPCTIKNGCSCKEDKNVCTKYCACPTTCTSRFPGCHCSPGTCNTRSCACYLASFECDPDLCQSCNCDGDEKDGKQFCCNTYIQRGFMRKLYAGRSKVAGTGCFTAENIPKDGFIGEYCGEIITHDEAERRGRIYDAHQCSYLFDINGEQTLDAGRYGNILRFINHAKNANCCPKVLVVNGDHRVGFYALKDIEANEELFFDYTYPSSLKAAYNFVE</sequence>
<organism evidence="1 2">
    <name type="scientific">Panagrolaimus sp. PS1159</name>
    <dbReference type="NCBI Taxonomy" id="55785"/>
    <lineage>
        <taxon>Eukaryota</taxon>
        <taxon>Metazoa</taxon>
        <taxon>Ecdysozoa</taxon>
        <taxon>Nematoda</taxon>
        <taxon>Chromadorea</taxon>
        <taxon>Rhabditida</taxon>
        <taxon>Tylenchina</taxon>
        <taxon>Panagrolaimomorpha</taxon>
        <taxon>Panagrolaimoidea</taxon>
        <taxon>Panagrolaimidae</taxon>
        <taxon>Panagrolaimus</taxon>
    </lineage>
</organism>
<accession>A0AC35GA83</accession>
<evidence type="ECO:0000313" key="2">
    <source>
        <dbReference type="WBParaSite" id="PS1159_v2.g3277.t1"/>
    </source>
</evidence>
<reference evidence="2" key="1">
    <citation type="submission" date="2022-11" db="UniProtKB">
        <authorList>
            <consortium name="WormBaseParasite"/>
        </authorList>
    </citation>
    <scope>IDENTIFICATION</scope>
</reference>
<protein>
    <submittedName>
        <fullName evidence="2">[histone H3]-lysine(27) N-trimethyltransferase</fullName>
    </submittedName>
</protein>
<evidence type="ECO:0000313" key="1">
    <source>
        <dbReference type="Proteomes" id="UP000887580"/>
    </source>
</evidence>